<dbReference type="KEGG" id="ntr:B0W44_01080"/>
<keyword evidence="5 8" id="KW-0378">Hydrolase</keyword>
<dbReference type="SUPFAM" id="SSF56601">
    <property type="entry name" value="beta-lactamase/transpeptidase-like"/>
    <property type="match status" value="1"/>
</dbReference>
<feature type="active site" description="Acyl-ester intermediate" evidence="7">
    <location>
        <position position="73"/>
    </location>
</feature>
<dbReference type="GO" id="GO:0017001">
    <property type="term" value="P:antibiotic catabolic process"/>
    <property type="evidence" value="ECO:0007669"/>
    <property type="project" value="InterPro"/>
</dbReference>
<dbReference type="Proteomes" id="UP000188603">
    <property type="component" value="Chromosome"/>
</dbReference>
<dbReference type="EMBL" id="CP019699">
    <property type="protein sequence ID" value="AQS57326.1"/>
    <property type="molecule type" value="Genomic_DNA"/>
</dbReference>
<evidence type="ECO:0000256" key="6">
    <source>
        <dbReference type="ARBA" id="ARBA00023251"/>
    </source>
</evidence>
<dbReference type="AlphaFoldDB" id="A0A1U9KBE3"/>
<evidence type="ECO:0000256" key="8">
    <source>
        <dbReference type="RuleBase" id="RU361140"/>
    </source>
</evidence>
<dbReference type="RefSeq" id="WP_077721190.1">
    <property type="nucleotide sequence ID" value="NZ_CP019699.1"/>
</dbReference>
<evidence type="ECO:0000256" key="1">
    <source>
        <dbReference type="ARBA" id="ARBA00001526"/>
    </source>
</evidence>
<sequence length="267" mass="30557">MKKLVIVLLTLFMVGATVGILTGANTADNKIKELQADRLFADTSGTIVMKNLKNNKMYAYNFKRSKERFTPESTFKVPNALIGLEEKAVEDEYDVKRWDGTVRQFEEWNRDHTLGSGMRHSVIWYYQAMARDIGAEKMQDHLNRINYGNRDISGGIDTFWLDSSLKISALEQIAFMERLVKETLPFHKQTMKIVKRIMIEDEQDTYTIHGKTGTRLSDTGLGWYVGFVETKKDIWVFATNVDGSGSTAKDITLKCLNKLRIIKSHVD</sequence>
<dbReference type="PROSITE" id="PS00337">
    <property type="entry name" value="BETA_LACTAMASE_D"/>
    <property type="match status" value="1"/>
</dbReference>
<dbReference type="Pfam" id="PF00905">
    <property type="entry name" value="Transpeptidase"/>
    <property type="match status" value="1"/>
</dbReference>
<dbReference type="PANTHER" id="PTHR30627:SF6">
    <property type="entry name" value="BETA-LACTAMASE YBXI-RELATED"/>
    <property type="match status" value="1"/>
</dbReference>
<protein>
    <recommendedName>
        <fullName evidence="3 8">Beta-lactamase</fullName>
        <ecNumber evidence="3 8">3.5.2.6</ecNumber>
    </recommendedName>
</protein>
<name>A0A1U9KBE3_9BACL</name>
<feature type="chain" id="PRO_5039471559" description="Beta-lactamase" evidence="9">
    <location>
        <begin position="24"/>
        <end position="267"/>
    </location>
</feature>
<dbReference type="NCBIfam" id="NF012161">
    <property type="entry name" value="bla_class_D_main"/>
    <property type="match status" value="1"/>
</dbReference>
<dbReference type="InterPro" id="IPR001460">
    <property type="entry name" value="PCN-bd_Tpept"/>
</dbReference>
<evidence type="ECO:0000256" key="2">
    <source>
        <dbReference type="ARBA" id="ARBA00007898"/>
    </source>
</evidence>
<evidence type="ECO:0000256" key="7">
    <source>
        <dbReference type="PIRSR" id="PIRSR602137-50"/>
    </source>
</evidence>
<dbReference type="GO" id="GO:0005886">
    <property type="term" value="C:plasma membrane"/>
    <property type="evidence" value="ECO:0007669"/>
    <property type="project" value="TreeGrafter"/>
</dbReference>
<feature type="domain" description="Penicillin-binding protein transpeptidase" evidence="10">
    <location>
        <begin position="46"/>
        <end position="245"/>
    </location>
</feature>
<dbReference type="InterPro" id="IPR050515">
    <property type="entry name" value="Beta-lactam/transpept"/>
</dbReference>
<gene>
    <name evidence="11" type="ORF">B0W44_01080</name>
</gene>
<evidence type="ECO:0000313" key="12">
    <source>
        <dbReference type="Proteomes" id="UP000188603"/>
    </source>
</evidence>
<keyword evidence="12" id="KW-1185">Reference proteome</keyword>
<dbReference type="STRING" id="1471761.B0W44_01080"/>
<feature type="signal peptide" evidence="9">
    <location>
        <begin position="1"/>
        <end position="23"/>
    </location>
</feature>
<dbReference type="GO" id="GO:0046677">
    <property type="term" value="P:response to antibiotic"/>
    <property type="evidence" value="ECO:0007669"/>
    <property type="project" value="UniProtKB-UniRule"/>
</dbReference>
<evidence type="ECO:0000256" key="4">
    <source>
        <dbReference type="ARBA" id="ARBA00022729"/>
    </source>
</evidence>
<dbReference type="InterPro" id="IPR002137">
    <property type="entry name" value="Beta-lactam_class-D_AS"/>
</dbReference>
<dbReference type="PANTHER" id="PTHR30627">
    <property type="entry name" value="PEPTIDOGLYCAN D,D-TRANSPEPTIDASE"/>
    <property type="match status" value="1"/>
</dbReference>
<dbReference type="GO" id="GO:0008800">
    <property type="term" value="F:beta-lactamase activity"/>
    <property type="evidence" value="ECO:0007669"/>
    <property type="project" value="UniProtKB-UniRule"/>
</dbReference>
<comment type="catalytic activity">
    <reaction evidence="1 8">
        <text>a beta-lactam + H2O = a substituted beta-amino acid</text>
        <dbReference type="Rhea" id="RHEA:20401"/>
        <dbReference type="ChEBI" id="CHEBI:15377"/>
        <dbReference type="ChEBI" id="CHEBI:35627"/>
        <dbReference type="ChEBI" id="CHEBI:140347"/>
        <dbReference type="EC" id="3.5.2.6"/>
    </reaction>
</comment>
<organism evidence="11 12">
    <name type="scientific">Novibacillus thermophilus</name>
    <dbReference type="NCBI Taxonomy" id="1471761"/>
    <lineage>
        <taxon>Bacteria</taxon>
        <taxon>Bacillati</taxon>
        <taxon>Bacillota</taxon>
        <taxon>Bacilli</taxon>
        <taxon>Bacillales</taxon>
        <taxon>Thermoactinomycetaceae</taxon>
        <taxon>Novibacillus</taxon>
    </lineage>
</organism>
<evidence type="ECO:0000256" key="5">
    <source>
        <dbReference type="ARBA" id="ARBA00022801"/>
    </source>
</evidence>
<feature type="modified residue" description="N6-carboxylysine" evidence="7">
    <location>
        <position position="76"/>
    </location>
</feature>
<evidence type="ECO:0000256" key="9">
    <source>
        <dbReference type="SAM" id="SignalP"/>
    </source>
</evidence>
<dbReference type="Gene3D" id="3.40.710.10">
    <property type="entry name" value="DD-peptidase/beta-lactamase superfamily"/>
    <property type="match status" value="1"/>
</dbReference>
<evidence type="ECO:0000259" key="10">
    <source>
        <dbReference type="Pfam" id="PF00905"/>
    </source>
</evidence>
<proteinExistence type="inferred from homology"/>
<dbReference type="OrthoDB" id="9762883at2"/>
<dbReference type="InterPro" id="IPR012338">
    <property type="entry name" value="Beta-lactam/transpept-like"/>
</dbReference>
<comment type="similarity">
    <text evidence="2 8">Belongs to the class-D beta-lactamase family.</text>
</comment>
<evidence type="ECO:0000256" key="3">
    <source>
        <dbReference type="ARBA" id="ARBA00012865"/>
    </source>
</evidence>
<dbReference type="EC" id="3.5.2.6" evidence="3 8"/>
<dbReference type="GO" id="GO:0071555">
    <property type="term" value="P:cell wall organization"/>
    <property type="evidence" value="ECO:0007669"/>
    <property type="project" value="TreeGrafter"/>
</dbReference>
<accession>A0A1U9KBE3</accession>
<evidence type="ECO:0000313" key="11">
    <source>
        <dbReference type="EMBL" id="AQS57326.1"/>
    </source>
</evidence>
<dbReference type="GO" id="GO:0008658">
    <property type="term" value="F:penicillin binding"/>
    <property type="evidence" value="ECO:0007669"/>
    <property type="project" value="InterPro"/>
</dbReference>
<keyword evidence="6 8" id="KW-0046">Antibiotic resistance</keyword>
<keyword evidence="4 9" id="KW-0732">Signal</keyword>
<reference evidence="11 12" key="1">
    <citation type="journal article" date="2015" name="Int. J. Syst. Evol. Microbiol.">
        <title>Novibacillus thermophilus gen. nov., sp. nov., a Gram-staining-negative and moderately thermophilic member of the family Thermoactinomycetaceae.</title>
        <authorList>
            <person name="Yang G."/>
            <person name="Chen J."/>
            <person name="Zhou S."/>
        </authorList>
    </citation>
    <scope>NUCLEOTIDE SEQUENCE [LARGE SCALE GENOMIC DNA]</scope>
    <source>
        <strain evidence="11 12">SG-1</strain>
    </source>
</reference>